<evidence type="ECO:0000313" key="2">
    <source>
        <dbReference type="EMBL" id="GGA94693.1"/>
    </source>
</evidence>
<accession>A0A8J2UC16</accession>
<gene>
    <name evidence="2" type="ORF">GCM10011511_17490</name>
</gene>
<sequence>MEDFKKVENLVDHVKEYMHVRVDEARLGLAEREAKAHPPSCHECHPSPTFYKRTRQ</sequence>
<protein>
    <submittedName>
        <fullName evidence="2">Uncharacterized protein</fullName>
    </submittedName>
</protein>
<evidence type="ECO:0000256" key="1">
    <source>
        <dbReference type="SAM" id="MobiDB-lite"/>
    </source>
</evidence>
<evidence type="ECO:0000313" key="3">
    <source>
        <dbReference type="Proteomes" id="UP000607559"/>
    </source>
</evidence>
<reference evidence="2" key="1">
    <citation type="journal article" date="2014" name="Int. J. Syst. Evol. Microbiol.">
        <title>Complete genome sequence of Corynebacterium casei LMG S-19264T (=DSM 44701T), isolated from a smear-ripened cheese.</title>
        <authorList>
            <consortium name="US DOE Joint Genome Institute (JGI-PGF)"/>
            <person name="Walter F."/>
            <person name="Albersmeier A."/>
            <person name="Kalinowski J."/>
            <person name="Ruckert C."/>
        </authorList>
    </citation>
    <scope>NUCLEOTIDE SEQUENCE</scope>
    <source>
        <strain evidence="2">CGMCC 1.15448</strain>
    </source>
</reference>
<proteinExistence type="predicted"/>
<organism evidence="2 3">
    <name type="scientific">Puia dinghuensis</name>
    <dbReference type="NCBI Taxonomy" id="1792502"/>
    <lineage>
        <taxon>Bacteria</taxon>
        <taxon>Pseudomonadati</taxon>
        <taxon>Bacteroidota</taxon>
        <taxon>Chitinophagia</taxon>
        <taxon>Chitinophagales</taxon>
        <taxon>Chitinophagaceae</taxon>
        <taxon>Puia</taxon>
    </lineage>
</organism>
<dbReference type="Proteomes" id="UP000607559">
    <property type="component" value="Unassembled WGS sequence"/>
</dbReference>
<comment type="caution">
    <text evidence="2">The sequence shown here is derived from an EMBL/GenBank/DDBJ whole genome shotgun (WGS) entry which is preliminary data.</text>
</comment>
<keyword evidence="3" id="KW-1185">Reference proteome</keyword>
<name>A0A8J2UC16_9BACT</name>
<feature type="region of interest" description="Disordered" evidence="1">
    <location>
        <begin position="34"/>
        <end position="56"/>
    </location>
</feature>
<dbReference type="EMBL" id="BMJC01000002">
    <property type="protein sequence ID" value="GGA94693.1"/>
    <property type="molecule type" value="Genomic_DNA"/>
</dbReference>
<dbReference type="AlphaFoldDB" id="A0A8J2UC16"/>
<reference evidence="2" key="2">
    <citation type="submission" date="2020-09" db="EMBL/GenBank/DDBJ databases">
        <authorList>
            <person name="Sun Q."/>
            <person name="Zhou Y."/>
        </authorList>
    </citation>
    <scope>NUCLEOTIDE SEQUENCE</scope>
    <source>
        <strain evidence="2">CGMCC 1.15448</strain>
    </source>
</reference>
<dbReference type="RefSeq" id="WP_188930692.1">
    <property type="nucleotide sequence ID" value="NZ_BMJC01000002.1"/>
</dbReference>
<feature type="compositionally biased region" description="Basic and acidic residues" evidence="1">
    <location>
        <begin position="34"/>
        <end position="45"/>
    </location>
</feature>